<dbReference type="RefSeq" id="WP_120648703.1">
    <property type="nucleotide sequence ID" value="NZ_RAWB01001062.1"/>
</dbReference>
<dbReference type="InterPro" id="IPR045426">
    <property type="entry name" value="ADYC"/>
</dbReference>
<evidence type="ECO:0000313" key="3">
    <source>
        <dbReference type="Proteomes" id="UP000272888"/>
    </source>
</evidence>
<dbReference type="AlphaFoldDB" id="A0A3A8MVK8"/>
<dbReference type="Pfam" id="PF20032">
    <property type="entry name" value="ADYC"/>
    <property type="match status" value="1"/>
</dbReference>
<accession>A0A3A8MVK8</accession>
<sequence length="323" mass="33450">MKTLQRVVAACLAVVAVGCGTESSEPEAPSLHTQVAEMVSPNGRNLNGRNLNGRNLNNSELGSMLVSVDYAGARSASGKALGGVRLEGSAFVGFDGATLVTGTGFTGASFTGRLGDGSTLALRVDSVVQGSGGDSDLWSYRVSYQGTDGNWRAVCQDANGADASAIAVAGRWDYRQGVPGEGGDKIEDASAFTFACEGAAIAKCMHFGYKPWATGADGQSLAGHHQACTRMVRADFCGDGESHTTDGQWVNLYDAAGVQGDTESWSLEGEWNEDGARCFTSTTRAHAAVTCSGFTAIPDCGDTAHFQSGTRLISETPYGVTGL</sequence>
<organism evidence="2 3">
    <name type="scientific">Corallococcus llansteffanensis</name>
    <dbReference type="NCBI Taxonomy" id="2316731"/>
    <lineage>
        <taxon>Bacteria</taxon>
        <taxon>Pseudomonadati</taxon>
        <taxon>Myxococcota</taxon>
        <taxon>Myxococcia</taxon>
        <taxon>Myxococcales</taxon>
        <taxon>Cystobacterineae</taxon>
        <taxon>Myxococcaceae</taxon>
        <taxon>Corallococcus</taxon>
    </lineage>
</organism>
<dbReference type="EMBL" id="RAWB01001062">
    <property type="protein sequence ID" value="RKH35309.1"/>
    <property type="molecule type" value="Genomic_DNA"/>
</dbReference>
<evidence type="ECO:0000259" key="1">
    <source>
        <dbReference type="Pfam" id="PF20032"/>
    </source>
</evidence>
<gene>
    <name evidence="2" type="ORF">D7V93_43340</name>
</gene>
<name>A0A3A8MVK8_9BACT</name>
<dbReference type="PROSITE" id="PS51257">
    <property type="entry name" value="PROKAR_LIPOPROTEIN"/>
    <property type="match status" value="1"/>
</dbReference>
<comment type="caution">
    <text evidence="2">The sequence shown here is derived from an EMBL/GenBank/DDBJ whole genome shotgun (WGS) entry which is preliminary data.</text>
</comment>
<evidence type="ECO:0000313" key="2">
    <source>
        <dbReference type="EMBL" id="RKH35309.1"/>
    </source>
</evidence>
<protein>
    <recommendedName>
        <fullName evidence="1">ADYC domain-containing protein</fullName>
    </recommendedName>
</protein>
<feature type="domain" description="ADYC" evidence="1">
    <location>
        <begin position="102"/>
        <end position="284"/>
    </location>
</feature>
<proteinExistence type="predicted"/>
<dbReference type="Proteomes" id="UP000272888">
    <property type="component" value="Unassembled WGS sequence"/>
</dbReference>
<keyword evidence="3" id="KW-1185">Reference proteome</keyword>
<reference evidence="3" key="1">
    <citation type="submission" date="2018-09" db="EMBL/GenBank/DDBJ databases">
        <authorList>
            <person name="Livingstone P.G."/>
            <person name="Whitworth D.E."/>
        </authorList>
    </citation>
    <scope>NUCLEOTIDE SEQUENCE [LARGE SCALE GENOMIC DNA]</scope>
    <source>
        <strain evidence="3">CA051B</strain>
    </source>
</reference>